<keyword evidence="5 7" id="KW-1133">Transmembrane helix</keyword>
<evidence type="ECO:0000256" key="2">
    <source>
        <dbReference type="ARBA" id="ARBA00006679"/>
    </source>
</evidence>
<keyword evidence="9" id="KW-1185">Reference proteome</keyword>
<evidence type="ECO:0000256" key="1">
    <source>
        <dbReference type="ARBA" id="ARBA00004651"/>
    </source>
</evidence>
<evidence type="ECO:0000313" key="8">
    <source>
        <dbReference type="EMBL" id="MBM7572552.1"/>
    </source>
</evidence>
<organism evidence="8 9">
    <name type="scientific">Aquibacillus albus</name>
    <dbReference type="NCBI Taxonomy" id="1168171"/>
    <lineage>
        <taxon>Bacteria</taxon>
        <taxon>Bacillati</taxon>
        <taxon>Bacillota</taxon>
        <taxon>Bacilli</taxon>
        <taxon>Bacillales</taxon>
        <taxon>Bacillaceae</taxon>
        <taxon>Aquibacillus</taxon>
    </lineage>
</organism>
<gene>
    <name evidence="8" type="ORF">JOC48_003080</name>
</gene>
<protein>
    <submittedName>
        <fullName evidence="8">Membrane protein YphA (DoxX/SURF4 family)</fullName>
    </submittedName>
</protein>
<name>A0ABS2N364_9BACI</name>
<dbReference type="Proteomes" id="UP001296943">
    <property type="component" value="Unassembled WGS sequence"/>
</dbReference>
<proteinExistence type="inferred from homology"/>
<dbReference type="PANTHER" id="PTHR33452:SF1">
    <property type="entry name" value="INNER MEMBRANE PROTEIN YPHA-RELATED"/>
    <property type="match status" value="1"/>
</dbReference>
<keyword evidence="6 7" id="KW-0472">Membrane</keyword>
<feature type="transmembrane region" description="Helical" evidence="7">
    <location>
        <begin position="47"/>
        <end position="67"/>
    </location>
</feature>
<reference evidence="8 9" key="1">
    <citation type="submission" date="2021-01" db="EMBL/GenBank/DDBJ databases">
        <title>Genomic Encyclopedia of Type Strains, Phase IV (KMG-IV): sequencing the most valuable type-strain genomes for metagenomic binning, comparative biology and taxonomic classification.</title>
        <authorList>
            <person name="Goeker M."/>
        </authorList>
    </citation>
    <scope>NUCLEOTIDE SEQUENCE [LARGE SCALE GENOMIC DNA]</scope>
    <source>
        <strain evidence="8 9">DSM 23711</strain>
    </source>
</reference>
<feature type="transmembrane region" description="Helical" evidence="7">
    <location>
        <begin position="97"/>
        <end position="115"/>
    </location>
</feature>
<dbReference type="Pfam" id="PF07681">
    <property type="entry name" value="DoxX"/>
    <property type="match status" value="1"/>
</dbReference>
<dbReference type="EMBL" id="JAFBDR010000018">
    <property type="protein sequence ID" value="MBM7572552.1"/>
    <property type="molecule type" value="Genomic_DNA"/>
</dbReference>
<comment type="caution">
    <text evidence="8">The sequence shown here is derived from an EMBL/GenBank/DDBJ whole genome shotgun (WGS) entry which is preliminary data.</text>
</comment>
<evidence type="ECO:0000256" key="7">
    <source>
        <dbReference type="SAM" id="Phobius"/>
    </source>
</evidence>
<keyword evidence="4 7" id="KW-0812">Transmembrane</keyword>
<dbReference type="InterPro" id="IPR032808">
    <property type="entry name" value="DoxX"/>
</dbReference>
<sequence length="118" mass="13261">MKKWTSMDLIRYVVGYVFLASAILKLISPNFVGAFANFGIPYPEVSVLLVAITEIICGIAILFHYYVKKATVPLLVIMIIAILVTKVPILHAGFFQFAFEARLDIVMIVLLSILWKEN</sequence>
<dbReference type="RefSeq" id="WP_204501037.1">
    <property type="nucleotide sequence ID" value="NZ_JAFBDR010000018.1"/>
</dbReference>
<evidence type="ECO:0000256" key="6">
    <source>
        <dbReference type="ARBA" id="ARBA00023136"/>
    </source>
</evidence>
<feature type="transmembrane region" description="Helical" evidence="7">
    <location>
        <begin position="9"/>
        <end position="27"/>
    </location>
</feature>
<keyword evidence="3" id="KW-1003">Cell membrane</keyword>
<comment type="similarity">
    <text evidence="2">Belongs to the DoxX family.</text>
</comment>
<comment type="subcellular location">
    <subcellularLocation>
        <location evidence="1">Cell membrane</location>
        <topology evidence="1">Multi-pass membrane protein</topology>
    </subcellularLocation>
</comment>
<dbReference type="PANTHER" id="PTHR33452">
    <property type="entry name" value="OXIDOREDUCTASE CATD-RELATED"/>
    <property type="match status" value="1"/>
</dbReference>
<evidence type="ECO:0000313" key="9">
    <source>
        <dbReference type="Proteomes" id="UP001296943"/>
    </source>
</evidence>
<accession>A0ABS2N364</accession>
<evidence type="ECO:0000256" key="5">
    <source>
        <dbReference type="ARBA" id="ARBA00022989"/>
    </source>
</evidence>
<evidence type="ECO:0000256" key="3">
    <source>
        <dbReference type="ARBA" id="ARBA00022475"/>
    </source>
</evidence>
<dbReference type="InterPro" id="IPR051907">
    <property type="entry name" value="DoxX-like_oxidoreductase"/>
</dbReference>
<evidence type="ECO:0000256" key="4">
    <source>
        <dbReference type="ARBA" id="ARBA00022692"/>
    </source>
</evidence>
<feature type="transmembrane region" description="Helical" evidence="7">
    <location>
        <begin position="74"/>
        <end position="91"/>
    </location>
</feature>